<feature type="region of interest" description="Disordered" evidence="1">
    <location>
        <begin position="186"/>
        <end position="208"/>
    </location>
</feature>
<dbReference type="OrthoDB" id="10673579at2759"/>
<keyword evidence="3" id="KW-1185">Reference proteome</keyword>
<dbReference type="Proteomes" id="UP000604825">
    <property type="component" value="Unassembled WGS sequence"/>
</dbReference>
<dbReference type="PANTHER" id="PTHR33087:SF21">
    <property type="entry name" value="OS03G0782100 PROTEIN"/>
    <property type="match status" value="1"/>
</dbReference>
<dbReference type="PANTHER" id="PTHR33087">
    <property type="entry name" value="OS07G0539200 PROTEIN"/>
    <property type="match status" value="1"/>
</dbReference>
<feature type="region of interest" description="Disordered" evidence="1">
    <location>
        <begin position="149"/>
        <end position="171"/>
    </location>
</feature>
<feature type="region of interest" description="Disordered" evidence="1">
    <location>
        <begin position="242"/>
        <end position="282"/>
    </location>
</feature>
<feature type="compositionally biased region" description="Low complexity" evidence="1">
    <location>
        <begin position="265"/>
        <end position="281"/>
    </location>
</feature>
<organism evidence="2 3">
    <name type="scientific">Miscanthus lutarioriparius</name>
    <dbReference type="NCBI Taxonomy" id="422564"/>
    <lineage>
        <taxon>Eukaryota</taxon>
        <taxon>Viridiplantae</taxon>
        <taxon>Streptophyta</taxon>
        <taxon>Embryophyta</taxon>
        <taxon>Tracheophyta</taxon>
        <taxon>Spermatophyta</taxon>
        <taxon>Magnoliopsida</taxon>
        <taxon>Liliopsida</taxon>
        <taxon>Poales</taxon>
        <taxon>Poaceae</taxon>
        <taxon>PACMAD clade</taxon>
        <taxon>Panicoideae</taxon>
        <taxon>Andropogonodae</taxon>
        <taxon>Andropogoneae</taxon>
        <taxon>Saccharinae</taxon>
        <taxon>Miscanthus</taxon>
    </lineage>
</organism>
<reference evidence="2" key="1">
    <citation type="submission" date="2020-10" db="EMBL/GenBank/DDBJ databases">
        <authorList>
            <person name="Han B."/>
            <person name="Lu T."/>
            <person name="Zhao Q."/>
            <person name="Huang X."/>
            <person name="Zhao Y."/>
        </authorList>
    </citation>
    <scope>NUCLEOTIDE SEQUENCE</scope>
</reference>
<sequence length="359" mass="39475">MAHLARLRPVHHRISIVAGMQCTLHLARQSIRVTKYGPGEFVAEFGEPQERDRALCKGCIETEGSIFPIRPWLSAGGGLERTWWYQVKVTMEHVPLEAWNEEGVKLILGDSCIFDRDSDGDRTTLYQEDDPMAHEHACTRLSRAPQCYSLDDNADNRAGSPESRPVSKLQAPRPEEVVFGPGVQLDAPQLSNFGPSTEDVSDVDDPAIRDATDRHNYDEETAEGPNDYDAFCARIFKPAPAPILLRPDLPPPPPPTSSRGRRRAPAASTRSSTRLAARPSSVPIAERAQHKLMRELSFINDKSTAPDAAVTTYIDMYGDGLPEEAVKAIRVATRMGNKELSRELAAIAAESGAAEMEAP</sequence>
<protein>
    <submittedName>
        <fullName evidence="2">Uncharacterized protein</fullName>
    </submittedName>
</protein>
<comment type="caution">
    <text evidence="2">The sequence shown here is derived from an EMBL/GenBank/DDBJ whole genome shotgun (WGS) entry which is preliminary data.</text>
</comment>
<proteinExistence type="predicted"/>
<dbReference type="AlphaFoldDB" id="A0A811PDJ9"/>
<accession>A0A811PDJ9</accession>
<gene>
    <name evidence="2" type="ORF">NCGR_LOCUS26949</name>
</gene>
<evidence type="ECO:0000313" key="2">
    <source>
        <dbReference type="EMBL" id="CAD6240323.1"/>
    </source>
</evidence>
<evidence type="ECO:0000256" key="1">
    <source>
        <dbReference type="SAM" id="MobiDB-lite"/>
    </source>
</evidence>
<dbReference type="EMBL" id="CAJGYO010000006">
    <property type="protein sequence ID" value="CAD6240323.1"/>
    <property type="molecule type" value="Genomic_DNA"/>
</dbReference>
<name>A0A811PDJ9_9POAL</name>
<dbReference type="InterPro" id="IPR053253">
    <property type="entry name" value="Sex_diff_modulator"/>
</dbReference>
<evidence type="ECO:0000313" key="3">
    <source>
        <dbReference type="Proteomes" id="UP000604825"/>
    </source>
</evidence>